<dbReference type="VEuPathDB" id="CryptoDB:Cvel_21018"/>
<evidence type="ECO:0000259" key="13">
    <source>
        <dbReference type="PROSITE" id="PS50860"/>
    </source>
</evidence>
<reference evidence="14" key="1">
    <citation type="submission" date="2014-11" db="EMBL/GenBank/DDBJ databases">
        <authorList>
            <person name="Otto D Thomas"/>
            <person name="Naeem Raeece"/>
        </authorList>
    </citation>
    <scope>NUCLEOTIDE SEQUENCE</scope>
</reference>
<evidence type="ECO:0000313" key="14">
    <source>
        <dbReference type="EMBL" id="CEM26023.1"/>
    </source>
</evidence>
<dbReference type="PhylomeDB" id="A0A0G4GBH7"/>
<dbReference type="InterPro" id="IPR018165">
    <property type="entry name" value="Ala-tRNA-synth_IIc_core"/>
</dbReference>
<keyword evidence="8 12" id="KW-0694">RNA-binding</keyword>
<evidence type="ECO:0000256" key="10">
    <source>
        <dbReference type="ARBA" id="ARBA00023146"/>
    </source>
</evidence>
<evidence type="ECO:0000256" key="12">
    <source>
        <dbReference type="HAMAP-Rule" id="MF_03133"/>
    </source>
</evidence>
<dbReference type="Pfam" id="PF07973">
    <property type="entry name" value="tRNA_SAD"/>
    <property type="match status" value="1"/>
</dbReference>
<feature type="binding site" evidence="12">
    <location>
        <position position="651"/>
    </location>
    <ligand>
        <name>Zn(2+)</name>
        <dbReference type="ChEBI" id="CHEBI:29105"/>
    </ligand>
</feature>
<feature type="domain" description="Alanyl-transfer RNA synthetases family profile" evidence="13">
    <location>
        <begin position="24"/>
        <end position="821"/>
    </location>
</feature>
<dbReference type="GO" id="GO:0005524">
    <property type="term" value="F:ATP binding"/>
    <property type="evidence" value="ECO:0007669"/>
    <property type="project" value="UniProtKB-UniRule"/>
</dbReference>
<dbReference type="PRINTS" id="PR00980">
    <property type="entry name" value="TRNASYNTHALA"/>
</dbReference>
<dbReference type="FunFam" id="3.30.980.10:FF:000004">
    <property type="entry name" value="Alanine--tRNA ligase, cytoplasmic"/>
    <property type="match status" value="1"/>
</dbReference>
<dbReference type="InterPro" id="IPR018162">
    <property type="entry name" value="Ala-tRNA-ligase_IIc_anticod-bd"/>
</dbReference>
<dbReference type="SUPFAM" id="SSF101353">
    <property type="entry name" value="Putative anticodon-binding domain of alanyl-tRNA synthetase (AlaRS)"/>
    <property type="match status" value="1"/>
</dbReference>
<keyword evidence="3 12" id="KW-0436">Ligase</keyword>
<protein>
    <recommendedName>
        <fullName evidence="12">Alanine--tRNA ligase</fullName>
        <ecNumber evidence="12">6.1.1.7</ecNumber>
    </recommendedName>
    <alternativeName>
        <fullName evidence="12">Alanyl-tRNA synthetase</fullName>
        <shortName evidence="12">AlaRS</shortName>
    </alternativeName>
</protein>
<evidence type="ECO:0000256" key="7">
    <source>
        <dbReference type="ARBA" id="ARBA00022840"/>
    </source>
</evidence>
<dbReference type="GO" id="GO:0004813">
    <property type="term" value="F:alanine-tRNA ligase activity"/>
    <property type="evidence" value="ECO:0007669"/>
    <property type="project" value="UniProtKB-UniRule"/>
</dbReference>
<dbReference type="Gene3D" id="3.10.310.40">
    <property type="match status" value="1"/>
</dbReference>
<evidence type="ECO:0000256" key="6">
    <source>
        <dbReference type="ARBA" id="ARBA00022833"/>
    </source>
</evidence>
<keyword evidence="12" id="KW-0496">Mitochondrion</keyword>
<sequence>METETGGVQRDEEMKCSLGDPRWTSASAVRQQFVEFFHQKKGHTFRPSSPVVPFNDPSLLFINAGMNQFKPIFTGNVGQNTAFGKLKRAVNSQKCIRAGGKHNDLEDVGTDVYHHTFFEMLGTWSFGDYFKKEAIEWAWELLTDVFGLPTDRIYVTYFGGDPEEPECPPDLEARDLWLRHLPPERVLPFGLKDNFWEMGETGPCGSCSEIHFDRVGGRDAGSLVNADDPEVLEIWNLVFMQYNRNADRRLTKLPFGSVDTGMGLERLVSVLQNERSNYDTDLFRPIFEEIRKASPGLRPYLGRVGLEDEDKVDSAYRVVADHVRTLSIAIADGALPDKDGRAFVLRRIFRRALRYGRQNLKAPCDEVWFGRLVDVVVSSLGPVFPELEKSEEKIKSVLANEEKLFSQTLEKGLREFERMLRAAKDEGKTRFPGGKPGAFDLFASKGFPPDLTALMSREAGLEGIDEEEFRKAKADHERRSEGPKKRTKWVLSADQISFLSDNLKFPPTDDSFKFEWNSLAGSGPSLKAEVLAICSPGGFVETAQPGDLVGVIFDKTNFYAEMGGQVGDTGRLELLDSEAGSGGGGGWVFEVEDCQRFGPFVLHIGALGGLTEDGVEVSEGHPTRLQRGSEVRLSVDFERRAAIAKNHTGTHLLNFALRKVLGETCDQRGSLVEASRLRFDFSSNTPVGVEELEAVEGIMGGLVREELQVFSSNFPLSEASQIRGLRAVFGEQYPDPVRAVSVGVEIDALLIGSQSGCDDVKKSREGVSGQLDTSVEFCGGTHIQNSREIGEFVIVSEEGVSKGVRRIEAVTGKSALSTLSEAETFEEEVRRLWGLQGSELDVRLATIRGRLDDSAHLPLAKRRRWINLIEDLKKQQLERGKATTKAMLECAKERGRKLAEHWKSEFISPSSDSLSFKQNFRVQVIEELQGDTKAVDLCAKAIHETLPSTALALLSPKENVLTCVTVVPQQSPLSGKVSAQEWLTAILACVGGRGGGKSERAIGSAKDFHLEMLQAVCKTAVSFVEEKVKHLRSYE</sequence>
<dbReference type="GO" id="GO:0005739">
    <property type="term" value="C:mitochondrion"/>
    <property type="evidence" value="ECO:0007669"/>
    <property type="project" value="UniProtKB-SubCell"/>
</dbReference>
<dbReference type="Gene3D" id="3.30.980.10">
    <property type="entry name" value="Threonyl-trna Synthetase, Chain A, domain 2"/>
    <property type="match status" value="1"/>
</dbReference>
<keyword evidence="4 12" id="KW-0479">Metal-binding</keyword>
<dbReference type="AlphaFoldDB" id="A0A0G4GBH7"/>
<dbReference type="SUPFAM" id="SSF55681">
    <property type="entry name" value="Class II aaRS and biotin synthetases"/>
    <property type="match status" value="1"/>
</dbReference>
<evidence type="ECO:0000256" key="2">
    <source>
        <dbReference type="ARBA" id="ARBA00022555"/>
    </source>
</evidence>
<comment type="function">
    <text evidence="12">Catalyzes the attachment of alanine to tRNA(Ala) in a two-step reaction: alanine is first activated by ATP to form Ala-AMP and then transferred to the acceptor end of tRNA(Ala). Also edits incorrectly charged tRNA(Ala) via its editing domain.</text>
</comment>
<dbReference type="InterPro" id="IPR018163">
    <property type="entry name" value="Thr/Ala-tRNA-synth_IIc_edit"/>
</dbReference>
<dbReference type="SUPFAM" id="SSF55186">
    <property type="entry name" value="ThrRS/AlaRS common domain"/>
    <property type="match status" value="1"/>
</dbReference>
<dbReference type="CDD" id="cd00673">
    <property type="entry name" value="AlaRS_core"/>
    <property type="match status" value="1"/>
</dbReference>
<proteinExistence type="inferred from homology"/>
<feature type="binding site" evidence="12">
    <location>
        <position position="782"/>
    </location>
    <ligand>
        <name>Zn(2+)</name>
        <dbReference type="ChEBI" id="CHEBI:29105"/>
    </ligand>
</feature>
<accession>A0A0G4GBH7</accession>
<dbReference type="InterPro" id="IPR012947">
    <property type="entry name" value="tRNA_SAD"/>
</dbReference>
<dbReference type="GO" id="GO:0000049">
    <property type="term" value="F:tRNA binding"/>
    <property type="evidence" value="ECO:0007669"/>
    <property type="project" value="UniProtKB-KW"/>
</dbReference>
<keyword evidence="10 12" id="KW-0030">Aminoacyl-tRNA synthetase</keyword>
<feature type="binding site" evidence="12">
    <location>
        <position position="647"/>
    </location>
    <ligand>
        <name>Zn(2+)</name>
        <dbReference type="ChEBI" id="CHEBI:29105"/>
    </ligand>
</feature>
<dbReference type="Gene3D" id="3.30.930.10">
    <property type="entry name" value="Bira Bifunctional Protein, Domain 2"/>
    <property type="match status" value="1"/>
</dbReference>
<comment type="similarity">
    <text evidence="1">Belongs to the class-II aminoacyl-tRNA synthetase family. Alax-L subfamily.</text>
</comment>
<evidence type="ECO:0000256" key="4">
    <source>
        <dbReference type="ARBA" id="ARBA00022723"/>
    </source>
</evidence>
<keyword evidence="9 12" id="KW-0648">Protein biosynthesis</keyword>
<dbReference type="PANTHER" id="PTHR11777:SF9">
    <property type="entry name" value="ALANINE--TRNA LIGASE, CYTOPLASMIC"/>
    <property type="match status" value="1"/>
</dbReference>
<dbReference type="GO" id="GO:0002161">
    <property type="term" value="F:aminoacyl-tRNA deacylase activity"/>
    <property type="evidence" value="ECO:0007669"/>
    <property type="project" value="TreeGrafter"/>
</dbReference>
<evidence type="ECO:0000256" key="1">
    <source>
        <dbReference type="ARBA" id="ARBA00008429"/>
    </source>
</evidence>
<name>A0A0G4GBH7_9ALVE</name>
<comment type="domain">
    <text evidence="12">Consists of three domains; the N-terminal catalytic domain, the editing domain and the C-terminal C-Ala domain. The editing domain removes incorrectly charged amino acids, while the C-Ala domain, along with tRNA(Ala), serves as a bridge to cooperatively bring together the editing and aminoacylation centers thus stimulating deacylation of misacylated tRNAs.</text>
</comment>
<dbReference type="GO" id="GO:0008270">
    <property type="term" value="F:zinc ion binding"/>
    <property type="evidence" value="ECO:0007669"/>
    <property type="project" value="UniProtKB-UniRule"/>
</dbReference>
<organism evidence="14">
    <name type="scientific">Chromera velia CCMP2878</name>
    <dbReference type="NCBI Taxonomy" id="1169474"/>
    <lineage>
        <taxon>Eukaryota</taxon>
        <taxon>Sar</taxon>
        <taxon>Alveolata</taxon>
        <taxon>Colpodellida</taxon>
        <taxon>Chromeraceae</taxon>
        <taxon>Chromera</taxon>
    </lineage>
</organism>
<comment type="cofactor">
    <cofactor evidence="12">
        <name>Zn(2+)</name>
        <dbReference type="ChEBI" id="CHEBI:29105"/>
    </cofactor>
    <text evidence="12">Binds 1 zinc ion per subunit.</text>
</comment>
<dbReference type="PANTHER" id="PTHR11777">
    <property type="entry name" value="ALANYL-TRNA SYNTHETASE"/>
    <property type="match status" value="1"/>
</dbReference>
<gene>
    <name evidence="14" type="ORF">Cvel_21018</name>
</gene>
<evidence type="ECO:0000256" key="11">
    <source>
        <dbReference type="ARBA" id="ARBA00048300"/>
    </source>
</evidence>
<dbReference type="InterPro" id="IPR023033">
    <property type="entry name" value="Ala_tRNA_ligase_euk/bac"/>
</dbReference>
<dbReference type="SUPFAM" id="SSF50447">
    <property type="entry name" value="Translation proteins"/>
    <property type="match status" value="1"/>
</dbReference>
<dbReference type="EMBL" id="CDMZ01001034">
    <property type="protein sequence ID" value="CEM26023.1"/>
    <property type="molecule type" value="Genomic_DNA"/>
</dbReference>
<evidence type="ECO:0000256" key="9">
    <source>
        <dbReference type="ARBA" id="ARBA00022917"/>
    </source>
</evidence>
<dbReference type="GO" id="GO:0070143">
    <property type="term" value="P:mitochondrial alanyl-tRNA aminoacylation"/>
    <property type="evidence" value="ECO:0007669"/>
    <property type="project" value="UniProtKB-UniRule"/>
</dbReference>
<dbReference type="InterPro" id="IPR002318">
    <property type="entry name" value="Ala-tRNA-lgiase_IIc"/>
</dbReference>
<dbReference type="InterPro" id="IPR018164">
    <property type="entry name" value="Ala-tRNA-synth_IIc_N"/>
</dbReference>
<dbReference type="NCBIfam" id="TIGR00344">
    <property type="entry name" value="alaS"/>
    <property type="match status" value="1"/>
</dbReference>
<dbReference type="Gene3D" id="2.40.30.130">
    <property type="match status" value="1"/>
</dbReference>
<dbReference type="Pfam" id="PF01411">
    <property type="entry name" value="tRNA-synt_2c"/>
    <property type="match status" value="1"/>
</dbReference>
<dbReference type="EC" id="6.1.1.7" evidence="12"/>
<keyword evidence="2 12" id="KW-0820">tRNA-binding</keyword>
<dbReference type="HAMAP" id="MF_00036_B">
    <property type="entry name" value="Ala_tRNA_synth_B"/>
    <property type="match status" value="1"/>
</dbReference>
<comment type="catalytic activity">
    <reaction evidence="11 12">
        <text>tRNA(Ala) + L-alanine + ATP = L-alanyl-tRNA(Ala) + AMP + diphosphate</text>
        <dbReference type="Rhea" id="RHEA:12540"/>
        <dbReference type="Rhea" id="RHEA-COMP:9657"/>
        <dbReference type="Rhea" id="RHEA-COMP:9923"/>
        <dbReference type="ChEBI" id="CHEBI:30616"/>
        <dbReference type="ChEBI" id="CHEBI:33019"/>
        <dbReference type="ChEBI" id="CHEBI:57972"/>
        <dbReference type="ChEBI" id="CHEBI:78442"/>
        <dbReference type="ChEBI" id="CHEBI:78497"/>
        <dbReference type="ChEBI" id="CHEBI:456215"/>
        <dbReference type="EC" id="6.1.1.7"/>
    </reaction>
</comment>
<keyword evidence="6 12" id="KW-0862">Zinc</keyword>
<comment type="subcellular location">
    <subcellularLocation>
        <location evidence="12">Mitochondrion</location>
    </subcellularLocation>
    <subcellularLocation>
        <location evidence="12">Cytoplasm</location>
    </subcellularLocation>
</comment>
<evidence type="ECO:0000256" key="3">
    <source>
        <dbReference type="ARBA" id="ARBA00022598"/>
    </source>
</evidence>
<feature type="binding site" evidence="12">
    <location>
        <position position="778"/>
    </location>
    <ligand>
        <name>Zn(2+)</name>
        <dbReference type="ChEBI" id="CHEBI:29105"/>
    </ligand>
</feature>
<dbReference type="InterPro" id="IPR050058">
    <property type="entry name" value="Ala-tRNA_ligase"/>
</dbReference>
<dbReference type="FunFam" id="3.30.930.10:FF:000011">
    <property type="entry name" value="Alanine--tRNA ligase, cytoplasmic"/>
    <property type="match status" value="1"/>
</dbReference>
<dbReference type="PROSITE" id="PS50860">
    <property type="entry name" value="AA_TRNA_LIGASE_II_ALA"/>
    <property type="match status" value="1"/>
</dbReference>
<keyword evidence="5 12" id="KW-0547">Nucleotide-binding</keyword>
<dbReference type="SMART" id="SM00863">
    <property type="entry name" value="tRNA_SAD"/>
    <property type="match status" value="1"/>
</dbReference>
<keyword evidence="7 12" id="KW-0067">ATP-binding</keyword>
<evidence type="ECO:0000256" key="8">
    <source>
        <dbReference type="ARBA" id="ARBA00022884"/>
    </source>
</evidence>
<dbReference type="InterPro" id="IPR009000">
    <property type="entry name" value="Transl_B-barrel_sf"/>
</dbReference>
<dbReference type="InterPro" id="IPR045864">
    <property type="entry name" value="aa-tRNA-synth_II/BPL/LPL"/>
</dbReference>
<evidence type="ECO:0000256" key="5">
    <source>
        <dbReference type="ARBA" id="ARBA00022741"/>
    </source>
</evidence>
<comment type="subunit">
    <text evidence="12">Monomer.</text>
</comment>
<keyword evidence="12" id="KW-0963">Cytoplasm</keyword>